<dbReference type="AlphaFoldDB" id="A0A921DTI2"/>
<dbReference type="GO" id="GO:0016787">
    <property type="term" value="F:hydrolase activity"/>
    <property type="evidence" value="ECO:0007669"/>
    <property type="project" value="InterPro"/>
</dbReference>
<dbReference type="PANTHER" id="PTHR21240:SF19">
    <property type="entry name" value="CATALYTIC_ HYDROLASE"/>
    <property type="match status" value="1"/>
</dbReference>
<dbReference type="SUPFAM" id="SSF51556">
    <property type="entry name" value="Metallo-dependent hydrolases"/>
    <property type="match status" value="1"/>
</dbReference>
<dbReference type="Proteomes" id="UP000698963">
    <property type="component" value="Unassembled WGS sequence"/>
</dbReference>
<dbReference type="InterPro" id="IPR032465">
    <property type="entry name" value="ACMSD"/>
</dbReference>
<dbReference type="InterPro" id="IPR032466">
    <property type="entry name" value="Metal_Hydrolase"/>
</dbReference>
<reference evidence="3" key="2">
    <citation type="submission" date="2021-09" db="EMBL/GenBank/DDBJ databases">
        <authorList>
            <person name="Gilroy R."/>
        </authorList>
    </citation>
    <scope>NUCLEOTIDE SEQUENCE</scope>
    <source>
        <strain evidence="3">ChiGjej2B2-19336</strain>
    </source>
</reference>
<name>A0A921DTI2_9BACT</name>
<evidence type="ECO:0000313" key="3">
    <source>
        <dbReference type="EMBL" id="HJD98102.1"/>
    </source>
</evidence>
<dbReference type="PANTHER" id="PTHR21240">
    <property type="entry name" value="2-AMINO-3-CARBOXYLMUCONATE-6-SEMIALDEHYDE DECARBOXYLASE"/>
    <property type="match status" value="1"/>
</dbReference>
<proteinExistence type="predicted"/>
<dbReference type="RefSeq" id="WP_304123542.1">
    <property type="nucleotide sequence ID" value="NZ_DYZA01000220.1"/>
</dbReference>
<accession>A0A921DTI2</accession>
<organism evidence="3 4">
    <name type="scientific">Mailhella massiliensis</name>
    <dbReference type="NCBI Taxonomy" id="1903261"/>
    <lineage>
        <taxon>Bacteria</taxon>
        <taxon>Pseudomonadati</taxon>
        <taxon>Thermodesulfobacteriota</taxon>
        <taxon>Desulfovibrionia</taxon>
        <taxon>Desulfovibrionales</taxon>
        <taxon>Desulfovibrionaceae</taxon>
        <taxon>Mailhella</taxon>
    </lineage>
</organism>
<dbReference type="Gene3D" id="3.20.20.140">
    <property type="entry name" value="Metal-dependent hydrolases"/>
    <property type="match status" value="1"/>
</dbReference>
<evidence type="ECO:0000259" key="2">
    <source>
        <dbReference type="Pfam" id="PF04909"/>
    </source>
</evidence>
<dbReference type="Pfam" id="PF04909">
    <property type="entry name" value="Amidohydro_2"/>
    <property type="match status" value="1"/>
</dbReference>
<sequence length="287" mass="32932">MQEIMDFRCRPPFGNFLRDWIFCLEDMPGNPGLKTKFSRMGMELPPSLLKRSMQEFFRENEACGIVHSVVPLRVLPGLDNDDLAALLQAWPGRFTGFAGIQPFESGMRSCLETIRRFVVHGPCSGVYMEPGLDPHPWQADDEALFPLYQACQDADIPVCLLFGGVFHRRNAPDYDLYSPRRIEHVARRFPGLRLALSHACWPWTAHACAVAMNWENVWLSPDGFMIDHPGSQDYVTAANYRLQDKILFGSLYPSVPLGYAVEKYRSLLREEVQHKIFFQNMKNFLKL</sequence>
<protein>
    <submittedName>
        <fullName evidence="3">Amidohydrolase family protein</fullName>
    </submittedName>
</protein>
<keyword evidence="1" id="KW-0456">Lyase</keyword>
<dbReference type="InterPro" id="IPR006680">
    <property type="entry name" value="Amidohydro-rel"/>
</dbReference>
<feature type="domain" description="Amidohydrolase-related" evidence="2">
    <location>
        <begin position="79"/>
        <end position="280"/>
    </location>
</feature>
<comment type="caution">
    <text evidence="3">The sequence shown here is derived from an EMBL/GenBank/DDBJ whole genome shotgun (WGS) entry which is preliminary data.</text>
</comment>
<evidence type="ECO:0000256" key="1">
    <source>
        <dbReference type="ARBA" id="ARBA00023239"/>
    </source>
</evidence>
<dbReference type="EMBL" id="DYZA01000220">
    <property type="protein sequence ID" value="HJD98102.1"/>
    <property type="molecule type" value="Genomic_DNA"/>
</dbReference>
<gene>
    <name evidence="3" type="ORF">K8W16_10715</name>
</gene>
<dbReference type="GO" id="GO:0016831">
    <property type="term" value="F:carboxy-lyase activity"/>
    <property type="evidence" value="ECO:0007669"/>
    <property type="project" value="InterPro"/>
</dbReference>
<reference evidence="3" key="1">
    <citation type="journal article" date="2021" name="PeerJ">
        <title>Extensive microbial diversity within the chicken gut microbiome revealed by metagenomics and culture.</title>
        <authorList>
            <person name="Gilroy R."/>
            <person name="Ravi A."/>
            <person name="Getino M."/>
            <person name="Pursley I."/>
            <person name="Horton D.L."/>
            <person name="Alikhan N.F."/>
            <person name="Baker D."/>
            <person name="Gharbi K."/>
            <person name="Hall N."/>
            <person name="Watson M."/>
            <person name="Adriaenssens E.M."/>
            <person name="Foster-Nyarko E."/>
            <person name="Jarju S."/>
            <person name="Secka A."/>
            <person name="Antonio M."/>
            <person name="Oren A."/>
            <person name="Chaudhuri R.R."/>
            <person name="La Ragione R."/>
            <person name="Hildebrand F."/>
            <person name="Pallen M.J."/>
        </authorList>
    </citation>
    <scope>NUCLEOTIDE SEQUENCE</scope>
    <source>
        <strain evidence="3">ChiGjej2B2-19336</strain>
    </source>
</reference>
<evidence type="ECO:0000313" key="4">
    <source>
        <dbReference type="Proteomes" id="UP000698963"/>
    </source>
</evidence>